<name>A0A1J1HTN0_9DIPT</name>
<keyword evidence="2" id="KW-1185">Reference proteome</keyword>
<organism evidence="1 2">
    <name type="scientific">Clunio marinus</name>
    <dbReference type="NCBI Taxonomy" id="568069"/>
    <lineage>
        <taxon>Eukaryota</taxon>
        <taxon>Metazoa</taxon>
        <taxon>Ecdysozoa</taxon>
        <taxon>Arthropoda</taxon>
        <taxon>Hexapoda</taxon>
        <taxon>Insecta</taxon>
        <taxon>Pterygota</taxon>
        <taxon>Neoptera</taxon>
        <taxon>Endopterygota</taxon>
        <taxon>Diptera</taxon>
        <taxon>Nematocera</taxon>
        <taxon>Chironomoidea</taxon>
        <taxon>Chironomidae</taxon>
        <taxon>Clunio</taxon>
    </lineage>
</organism>
<dbReference type="Proteomes" id="UP000183832">
    <property type="component" value="Unassembled WGS sequence"/>
</dbReference>
<protein>
    <submittedName>
        <fullName evidence="1">CLUMA_CG003312, isoform A</fullName>
    </submittedName>
</protein>
<proteinExistence type="predicted"/>
<gene>
    <name evidence="1" type="ORF">CLUMA_CG003312</name>
</gene>
<reference evidence="1 2" key="1">
    <citation type="submission" date="2015-04" db="EMBL/GenBank/DDBJ databases">
        <authorList>
            <person name="Syromyatnikov M.Y."/>
            <person name="Popov V.N."/>
        </authorList>
    </citation>
    <scope>NUCLEOTIDE SEQUENCE [LARGE SCALE GENOMIC DNA]</scope>
</reference>
<evidence type="ECO:0000313" key="1">
    <source>
        <dbReference type="EMBL" id="CRK89537.1"/>
    </source>
</evidence>
<dbReference type="AlphaFoldDB" id="A0A1J1HTN0"/>
<sequence>MESITAPNHRKNRRELSVIVSNGIINPEDIMEKLTMHECTFKNEKTLFYVHVNHPRFKHNKFSPKITKIMKLFSMTLELTFAFAI</sequence>
<evidence type="ECO:0000313" key="2">
    <source>
        <dbReference type="Proteomes" id="UP000183832"/>
    </source>
</evidence>
<dbReference type="EMBL" id="CVRI01000013">
    <property type="protein sequence ID" value="CRK89537.1"/>
    <property type="molecule type" value="Genomic_DNA"/>
</dbReference>
<accession>A0A1J1HTN0</accession>